<feature type="compositionally biased region" description="Acidic residues" evidence="1">
    <location>
        <begin position="61"/>
        <end position="75"/>
    </location>
</feature>
<feature type="compositionally biased region" description="Polar residues" evidence="1">
    <location>
        <begin position="160"/>
        <end position="169"/>
    </location>
</feature>
<proteinExistence type="predicted"/>
<protein>
    <submittedName>
        <fullName evidence="3">Uncharacterized protein</fullName>
    </submittedName>
</protein>
<reference evidence="3 4" key="1">
    <citation type="submission" date="2024-01" db="EMBL/GenBank/DDBJ databases">
        <title>A draft genome for the cacao thread blight pathogen Marasmiellus scandens.</title>
        <authorList>
            <person name="Baruah I.K."/>
            <person name="Leung J."/>
            <person name="Bukari Y."/>
            <person name="Amoako-Attah I."/>
            <person name="Meinhardt L.W."/>
            <person name="Bailey B.A."/>
            <person name="Cohen S.P."/>
        </authorList>
    </citation>
    <scope>NUCLEOTIDE SEQUENCE [LARGE SCALE GENOMIC DNA]</scope>
    <source>
        <strain evidence="3 4">GH-19</strain>
    </source>
</reference>
<keyword evidence="4" id="KW-1185">Reference proteome</keyword>
<comment type="caution">
    <text evidence="3">The sequence shown here is derived from an EMBL/GenBank/DDBJ whole genome shotgun (WGS) entry which is preliminary data.</text>
</comment>
<accession>A0ABR1JT29</accession>
<dbReference type="EMBL" id="JBANRG010000006">
    <property type="protein sequence ID" value="KAK7465784.1"/>
    <property type="molecule type" value="Genomic_DNA"/>
</dbReference>
<dbReference type="Proteomes" id="UP001498398">
    <property type="component" value="Unassembled WGS sequence"/>
</dbReference>
<evidence type="ECO:0000313" key="3">
    <source>
        <dbReference type="EMBL" id="KAK7465784.1"/>
    </source>
</evidence>
<sequence>MLKRQRPASPLPSSSNIPLLTDSSNLEIPDAKRRRTLPPVLDGKLGGWAIPNEAGPNPDCEGYDDEEYLDEENEDFQYPAASPHDDSPYKSANNLLHELHTLHQHRLLFEPQSSRPQEQAMDSTHASQHYPGTFSEPRPAAFPDQYYLNKDASQDRPRGGSQQEESQCVRSRYEDTNKLLGSLFLSRRRELDGEPDT</sequence>
<feature type="compositionally biased region" description="Low complexity" evidence="1">
    <location>
        <begin position="7"/>
        <end position="20"/>
    </location>
</feature>
<feature type="region of interest" description="Disordered" evidence="1">
    <location>
        <begin position="1"/>
        <end position="173"/>
    </location>
</feature>
<feature type="compositionally biased region" description="Polar residues" evidence="1">
    <location>
        <begin position="111"/>
        <end position="127"/>
    </location>
</feature>
<evidence type="ECO:0000256" key="1">
    <source>
        <dbReference type="SAM" id="MobiDB-lite"/>
    </source>
</evidence>
<name>A0ABR1JT29_9AGAR</name>
<organism evidence="3 4">
    <name type="scientific">Marasmiellus scandens</name>
    <dbReference type="NCBI Taxonomy" id="2682957"/>
    <lineage>
        <taxon>Eukaryota</taxon>
        <taxon>Fungi</taxon>
        <taxon>Dikarya</taxon>
        <taxon>Basidiomycota</taxon>
        <taxon>Agaricomycotina</taxon>
        <taxon>Agaricomycetes</taxon>
        <taxon>Agaricomycetidae</taxon>
        <taxon>Agaricales</taxon>
        <taxon>Marasmiineae</taxon>
        <taxon>Omphalotaceae</taxon>
        <taxon>Marasmiellus</taxon>
    </lineage>
</organism>
<gene>
    <name evidence="3" type="ORF">VKT23_005756</name>
    <name evidence="2" type="ORF">VKT23_007156</name>
</gene>
<evidence type="ECO:0000313" key="2">
    <source>
        <dbReference type="EMBL" id="KAK7463819.1"/>
    </source>
</evidence>
<evidence type="ECO:0000313" key="4">
    <source>
        <dbReference type="Proteomes" id="UP001498398"/>
    </source>
</evidence>
<dbReference type="EMBL" id="JBANRG010000009">
    <property type="protein sequence ID" value="KAK7463819.1"/>
    <property type="molecule type" value="Genomic_DNA"/>
</dbReference>